<sequence>MESGEATELLGDLASQQWGLFTSAQARDLDIKTSDLLRLEKAGVLERVRHGVYAITGTALSAMVELKAQWLAIRPDMMAADRLGDESLAKEAVVSHSTAADLWGIGDLWPDGYHFTVQKRRRSRQPEVHFHRADLEDGAWEIHKEAGLPITTVARTIADLADAGHEAEHLMSLVSDAGNKNLVSHTELFEALYGKETALGLNMGEEDGLRALLADRLGTYDFDPRIAQAIDLRLQPIRESFSGIAQAIWSDTTMSNELKLAMKQATEAMNQSFSTGINADQILRHALQNNPKGSRGK</sequence>
<dbReference type="OrthoDB" id="3356078at2"/>
<dbReference type="STRING" id="1161099.SAMN05444817_12213"/>
<dbReference type="AlphaFoldDB" id="A0A1N7KGC2"/>
<protein>
    <submittedName>
        <fullName evidence="2">Transcriptional regulator, AbiEi antitoxin, Type IV TA system</fullName>
    </submittedName>
</protein>
<feature type="domain" description="AbiEi antitoxin N-terminal" evidence="1">
    <location>
        <begin position="12"/>
        <end position="56"/>
    </location>
</feature>
<gene>
    <name evidence="2" type="ORF">SAMN05444817_12213</name>
</gene>
<keyword evidence="3" id="KW-1185">Reference proteome</keyword>
<reference evidence="3" key="1">
    <citation type="submission" date="2017-01" db="EMBL/GenBank/DDBJ databases">
        <authorList>
            <person name="Varghese N."/>
            <person name="Submissions S."/>
        </authorList>
    </citation>
    <scope>NUCLEOTIDE SEQUENCE [LARGE SCALE GENOMIC DNA]</scope>
    <source>
        <strain evidence="3">DSM 44531</strain>
    </source>
</reference>
<organism evidence="2 3">
    <name type="scientific">Corynebacterium appendicis CIP 107643</name>
    <dbReference type="NCBI Taxonomy" id="1161099"/>
    <lineage>
        <taxon>Bacteria</taxon>
        <taxon>Bacillati</taxon>
        <taxon>Actinomycetota</taxon>
        <taxon>Actinomycetes</taxon>
        <taxon>Mycobacteriales</taxon>
        <taxon>Corynebacteriaceae</taxon>
        <taxon>Corynebacterium</taxon>
    </lineage>
</organism>
<evidence type="ECO:0000313" key="3">
    <source>
        <dbReference type="Proteomes" id="UP000186292"/>
    </source>
</evidence>
<evidence type="ECO:0000259" key="1">
    <source>
        <dbReference type="Pfam" id="PF13338"/>
    </source>
</evidence>
<dbReference type="EMBL" id="FTOF01000022">
    <property type="protein sequence ID" value="SIS60656.1"/>
    <property type="molecule type" value="Genomic_DNA"/>
</dbReference>
<dbReference type="Pfam" id="PF13338">
    <property type="entry name" value="AbiEi_4"/>
    <property type="match status" value="1"/>
</dbReference>
<accession>A0A1N7KGC2</accession>
<proteinExistence type="predicted"/>
<name>A0A1N7KGC2_9CORY</name>
<dbReference type="Proteomes" id="UP000186292">
    <property type="component" value="Unassembled WGS sequence"/>
</dbReference>
<dbReference type="InterPro" id="IPR025159">
    <property type="entry name" value="AbiEi_N"/>
</dbReference>
<dbReference type="RefSeq" id="WP_084560802.1">
    <property type="nucleotide sequence ID" value="NZ_CP046976.1"/>
</dbReference>
<evidence type="ECO:0000313" key="2">
    <source>
        <dbReference type="EMBL" id="SIS60656.1"/>
    </source>
</evidence>